<dbReference type="InterPro" id="IPR003439">
    <property type="entry name" value="ABC_transporter-like_ATP-bd"/>
</dbReference>
<dbReference type="GO" id="GO:0042626">
    <property type="term" value="F:ATPase-coupled transmembrane transporter activity"/>
    <property type="evidence" value="ECO:0007669"/>
    <property type="project" value="TreeGrafter"/>
</dbReference>
<feature type="non-terminal residue" evidence="2">
    <location>
        <position position="1"/>
    </location>
</feature>
<dbReference type="GO" id="GO:0016887">
    <property type="term" value="F:ATP hydrolysis activity"/>
    <property type="evidence" value="ECO:0007669"/>
    <property type="project" value="InterPro"/>
</dbReference>
<name>A0A9N9NCN2_9GLOM</name>
<evidence type="ECO:0000259" key="1">
    <source>
        <dbReference type="Pfam" id="PF00005"/>
    </source>
</evidence>
<dbReference type="SUPFAM" id="SSF52540">
    <property type="entry name" value="P-loop containing nucleoside triphosphate hydrolases"/>
    <property type="match status" value="1"/>
</dbReference>
<dbReference type="GO" id="GO:0005524">
    <property type="term" value="F:ATP binding"/>
    <property type="evidence" value="ECO:0007669"/>
    <property type="project" value="InterPro"/>
</dbReference>
<dbReference type="InterPro" id="IPR039421">
    <property type="entry name" value="Type_1_exporter"/>
</dbReference>
<gene>
    <name evidence="2" type="ORF">ALEPTO_LOCUS12319</name>
</gene>
<comment type="caution">
    <text evidence="2">The sequence shown here is derived from an EMBL/GenBank/DDBJ whole genome shotgun (WGS) entry which is preliminary data.</text>
</comment>
<dbReference type="PANTHER" id="PTHR24221">
    <property type="entry name" value="ATP-BINDING CASSETTE SUB-FAMILY B"/>
    <property type="match status" value="1"/>
</dbReference>
<dbReference type="GO" id="GO:0016020">
    <property type="term" value="C:membrane"/>
    <property type="evidence" value="ECO:0007669"/>
    <property type="project" value="TreeGrafter"/>
</dbReference>
<dbReference type="AlphaFoldDB" id="A0A9N9NCN2"/>
<dbReference type="InterPro" id="IPR027417">
    <property type="entry name" value="P-loop_NTPase"/>
</dbReference>
<dbReference type="OrthoDB" id="6500128at2759"/>
<evidence type="ECO:0000313" key="3">
    <source>
        <dbReference type="Proteomes" id="UP000789508"/>
    </source>
</evidence>
<feature type="domain" description="ABC transporter" evidence="1">
    <location>
        <begin position="140"/>
        <end position="174"/>
    </location>
</feature>
<dbReference type="Pfam" id="PF00005">
    <property type="entry name" value="ABC_tran"/>
    <property type="match status" value="1"/>
</dbReference>
<dbReference type="Gene3D" id="3.40.50.300">
    <property type="entry name" value="P-loop containing nucleotide triphosphate hydrolases"/>
    <property type="match status" value="1"/>
</dbReference>
<proteinExistence type="predicted"/>
<feature type="non-terminal residue" evidence="2">
    <location>
        <position position="219"/>
    </location>
</feature>
<accession>A0A9N9NCN2</accession>
<protein>
    <submittedName>
        <fullName evidence="2">13305_t:CDS:1</fullName>
    </submittedName>
</protein>
<dbReference type="Proteomes" id="UP000789508">
    <property type="component" value="Unassembled WGS sequence"/>
</dbReference>
<organism evidence="2 3">
    <name type="scientific">Ambispora leptoticha</name>
    <dbReference type="NCBI Taxonomy" id="144679"/>
    <lineage>
        <taxon>Eukaryota</taxon>
        <taxon>Fungi</taxon>
        <taxon>Fungi incertae sedis</taxon>
        <taxon>Mucoromycota</taxon>
        <taxon>Glomeromycotina</taxon>
        <taxon>Glomeromycetes</taxon>
        <taxon>Archaeosporales</taxon>
        <taxon>Ambisporaceae</taxon>
        <taxon>Ambispora</taxon>
    </lineage>
</organism>
<dbReference type="PANTHER" id="PTHR24221:SF503">
    <property type="entry name" value="MITOCHONDRIAL POTASSIUM CHANNEL ATP-BINDING SUBUNIT"/>
    <property type="match status" value="1"/>
</dbReference>
<keyword evidence="3" id="KW-1185">Reference proteome</keyword>
<sequence>DWMEIGIGRICIIAFNGDFCWLCYENSRGMSKRTIAALNRAETFKTKYKDSIARPHRTVIRGALIFAIGFCASQIERRNVRILRGLDTEIFAGKNVALVGPSASRCQGLESRIFEIKHGISGQEPVLFDITIGENIAYGKKDTPVCEKRIQLSGGQKQRVAIARVLIRNPKLLLDVATSALDSESEIIVQDALDHAQQKYDCIFRLKFLLNARSSVFNN</sequence>
<dbReference type="EMBL" id="CAJVPS010026955">
    <property type="protein sequence ID" value="CAG8722835.1"/>
    <property type="molecule type" value="Genomic_DNA"/>
</dbReference>
<reference evidence="2" key="1">
    <citation type="submission" date="2021-06" db="EMBL/GenBank/DDBJ databases">
        <authorList>
            <person name="Kallberg Y."/>
            <person name="Tangrot J."/>
            <person name="Rosling A."/>
        </authorList>
    </citation>
    <scope>NUCLEOTIDE SEQUENCE</scope>
    <source>
        <strain evidence="2">FL130A</strain>
    </source>
</reference>
<evidence type="ECO:0000313" key="2">
    <source>
        <dbReference type="EMBL" id="CAG8722835.1"/>
    </source>
</evidence>